<evidence type="ECO:0008006" key="7">
    <source>
        <dbReference type="Google" id="ProtNLM"/>
    </source>
</evidence>
<dbReference type="SUPFAM" id="SSF53300">
    <property type="entry name" value="vWA-like"/>
    <property type="match status" value="1"/>
</dbReference>
<dbReference type="InterPro" id="IPR029033">
    <property type="entry name" value="His_PPase_superfam"/>
</dbReference>
<gene>
    <name evidence="5" type="ORF">EJB05_46860</name>
</gene>
<evidence type="ECO:0000256" key="1">
    <source>
        <dbReference type="PROSITE-ProRule" id="PRU00175"/>
    </source>
</evidence>
<evidence type="ECO:0000256" key="2">
    <source>
        <dbReference type="SAM" id="MobiDB-lite"/>
    </source>
</evidence>
<dbReference type="SUPFAM" id="SSF53254">
    <property type="entry name" value="Phosphoglycerate mutase-like"/>
    <property type="match status" value="1"/>
</dbReference>
<dbReference type="Gramene" id="TVU06825">
    <property type="protein sequence ID" value="TVU06825"/>
    <property type="gene ID" value="EJB05_46860"/>
</dbReference>
<feature type="domain" description="VWFA" evidence="4">
    <location>
        <begin position="277"/>
        <end position="401"/>
    </location>
</feature>
<evidence type="ECO:0000259" key="4">
    <source>
        <dbReference type="PROSITE" id="PS50234"/>
    </source>
</evidence>
<dbReference type="Gene3D" id="3.30.40.10">
    <property type="entry name" value="Zinc/RING finger domain, C3HC4 (zinc finger)"/>
    <property type="match status" value="1"/>
</dbReference>
<dbReference type="PROSITE" id="PS50089">
    <property type="entry name" value="ZF_RING_2"/>
    <property type="match status" value="1"/>
</dbReference>
<name>A0A5J9T664_9POAL</name>
<dbReference type="InterPro" id="IPR051266">
    <property type="entry name" value="CLCR"/>
</dbReference>
<evidence type="ECO:0000313" key="6">
    <source>
        <dbReference type="Proteomes" id="UP000324897"/>
    </source>
</evidence>
<dbReference type="Proteomes" id="UP000324897">
    <property type="component" value="Unassembled WGS sequence"/>
</dbReference>
<feature type="non-terminal residue" evidence="5">
    <location>
        <position position="1"/>
    </location>
</feature>
<feature type="region of interest" description="Disordered" evidence="2">
    <location>
        <begin position="1"/>
        <end position="50"/>
    </location>
</feature>
<dbReference type="EMBL" id="RWGY01000045">
    <property type="protein sequence ID" value="TVU06825.1"/>
    <property type="molecule type" value="Genomic_DNA"/>
</dbReference>
<dbReference type="PANTHER" id="PTHR10579:SF55">
    <property type="entry name" value="E3 UBIQUITIN-PROTEIN LIGASE WAV3"/>
    <property type="match status" value="1"/>
</dbReference>
<dbReference type="AlphaFoldDB" id="A0A5J9T664"/>
<comment type="caution">
    <text evidence="5">The sequence shown here is derived from an EMBL/GenBank/DDBJ whole genome shotgun (WGS) entry which is preliminary data.</text>
</comment>
<dbReference type="PANTHER" id="PTHR10579">
    <property type="entry name" value="CALCIUM-ACTIVATED CHLORIDE CHANNEL REGULATOR"/>
    <property type="match status" value="1"/>
</dbReference>
<keyword evidence="1" id="KW-0862">Zinc</keyword>
<evidence type="ECO:0000259" key="3">
    <source>
        <dbReference type="PROSITE" id="PS50089"/>
    </source>
</evidence>
<dbReference type="SUPFAM" id="SSF57850">
    <property type="entry name" value="RING/U-box"/>
    <property type="match status" value="1"/>
</dbReference>
<keyword evidence="1" id="KW-0479">Metal-binding</keyword>
<protein>
    <recommendedName>
        <fullName evidence="7">RING-type domain-containing protein</fullName>
    </recommendedName>
</protein>
<keyword evidence="6" id="KW-1185">Reference proteome</keyword>
<dbReference type="InterPro" id="IPR013083">
    <property type="entry name" value="Znf_RING/FYVE/PHD"/>
</dbReference>
<feature type="compositionally biased region" description="Basic and acidic residues" evidence="2">
    <location>
        <begin position="14"/>
        <end position="24"/>
    </location>
</feature>
<dbReference type="InterPro" id="IPR002035">
    <property type="entry name" value="VWF_A"/>
</dbReference>
<keyword evidence="1" id="KW-0863">Zinc-finger</keyword>
<dbReference type="Pfam" id="PF13519">
    <property type="entry name" value="VWA_2"/>
    <property type="match status" value="1"/>
</dbReference>
<dbReference type="Gene3D" id="3.40.50.1240">
    <property type="entry name" value="Phosphoglycerate mutase-like"/>
    <property type="match status" value="1"/>
</dbReference>
<sequence>MGTGWRRALCTSVQRDDHDDDANAKAKKRRPQDRAGGFFFKSGSNPATPTLRCRTKPLQEPADSAPVTPPSAPAPMRKPRMLLLQALSAPASPRSPSRFALLKASLLPSKCRCGVCCRSVKSSGSSAVFTAECSHTFHFPCIAGHARSSAGVLCCPVCASPWCQAPFLASLRLHYSFHDDARKTASKLYDDDEPLVAPKAAANGGGFNPIPEEEEFGGFFPGGPNRGRRSSTGLAVSVAPEAALVSSGRWHGKYVVAVKVKAPGLSSSKQQRRAAIDLVTVLDVSQGMMGEKLQTLKRGMRLVIASLGPTDRLSIVAFSGATKRLLPLRRMTRQGQRSARQIVDRLVVCASAAAAASSAPQGQEEQHQGGGCVGDALRKATKVLEDRHDRNPVATVMLLSDTTQQQPQQCGSQQIEKLPTEIIEVDKCEYHIVDGLREHVKKCGLAKNVELVITSPLLRTMQTAVGVFGGDNYTDGVSAPPLMVENAGHSGRPAVSSLNCPPFLAVETCREHLIENDVLWEPDVREANEAVKFIDWLWTREEKEIAVVSHSGFLYHTLSMYSKECHPTIQQEVSKHFANCELQSMVLVDRSMLGSDSPSFNYPGKVPPGLEIPSDVADKKLLEEGPKN</sequence>
<organism evidence="5 6">
    <name type="scientific">Eragrostis curvula</name>
    <name type="common">weeping love grass</name>
    <dbReference type="NCBI Taxonomy" id="38414"/>
    <lineage>
        <taxon>Eukaryota</taxon>
        <taxon>Viridiplantae</taxon>
        <taxon>Streptophyta</taxon>
        <taxon>Embryophyta</taxon>
        <taxon>Tracheophyta</taxon>
        <taxon>Spermatophyta</taxon>
        <taxon>Magnoliopsida</taxon>
        <taxon>Liliopsida</taxon>
        <taxon>Poales</taxon>
        <taxon>Poaceae</taxon>
        <taxon>PACMAD clade</taxon>
        <taxon>Chloridoideae</taxon>
        <taxon>Eragrostideae</taxon>
        <taxon>Eragrostidinae</taxon>
        <taxon>Eragrostis</taxon>
    </lineage>
</organism>
<feature type="domain" description="RING-type" evidence="3">
    <location>
        <begin position="113"/>
        <end position="158"/>
    </location>
</feature>
<proteinExistence type="predicted"/>
<dbReference type="PROSITE" id="PS50234">
    <property type="entry name" value="VWFA"/>
    <property type="match status" value="1"/>
</dbReference>
<reference evidence="5 6" key="1">
    <citation type="journal article" date="2019" name="Sci. Rep.">
        <title>A high-quality genome of Eragrostis curvula grass provides insights into Poaceae evolution and supports new strategies to enhance forage quality.</title>
        <authorList>
            <person name="Carballo J."/>
            <person name="Santos B.A.C.M."/>
            <person name="Zappacosta D."/>
            <person name="Garbus I."/>
            <person name="Selva J.P."/>
            <person name="Gallo C.A."/>
            <person name="Diaz A."/>
            <person name="Albertini E."/>
            <person name="Caccamo M."/>
            <person name="Echenique V."/>
        </authorList>
    </citation>
    <scope>NUCLEOTIDE SEQUENCE [LARGE SCALE GENOMIC DNA]</scope>
    <source>
        <strain evidence="6">cv. Victoria</strain>
        <tissue evidence="5">Leaf</tissue>
    </source>
</reference>
<dbReference type="Gene3D" id="3.40.50.410">
    <property type="entry name" value="von Willebrand factor, type A domain"/>
    <property type="match status" value="1"/>
</dbReference>
<dbReference type="OrthoDB" id="496981at2759"/>
<accession>A0A5J9T664</accession>
<dbReference type="SMART" id="SM00184">
    <property type="entry name" value="RING"/>
    <property type="match status" value="1"/>
</dbReference>
<dbReference type="InterPro" id="IPR036465">
    <property type="entry name" value="vWFA_dom_sf"/>
</dbReference>
<evidence type="ECO:0000313" key="5">
    <source>
        <dbReference type="EMBL" id="TVU06825.1"/>
    </source>
</evidence>
<dbReference type="InterPro" id="IPR001841">
    <property type="entry name" value="Znf_RING"/>
</dbReference>
<dbReference type="GO" id="GO:0008270">
    <property type="term" value="F:zinc ion binding"/>
    <property type="evidence" value="ECO:0007669"/>
    <property type="project" value="UniProtKB-KW"/>
</dbReference>